<evidence type="ECO:0000313" key="3">
    <source>
        <dbReference type="Proteomes" id="UP000729290"/>
    </source>
</evidence>
<reference evidence="2 3" key="1">
    <citation type="journal article" date="2021" name="Sci. Rep.">
        <title>The distribution of antibiotic resistance genes in chicken gut microbiota commensals.</title>
        <authorList>
            <person name="Juricova H."/>
            <person name="Matiasovicova J."/>
            <person name="Kubasova T."/>
            <person name="Cejkova D."/>
            <person name="Rychlik I."/>
        </authorList>
    </citation>
    <scope>NUCLEOTIDE SEQUENCE [LARGE SCALE GENOMIC DNA]</scope>
    <source>
        <strain evidence="2 3">An431b</strain>
    </source>
</reference>
<evidence type="ECO:0000313" key="2">
    <source>
        <dbReference type="EMBL" id="MBM6877869.1"/>
    </source>
</evidence>
<feature type="region of interest" description="Disordered" evidence="1">
    <location>
        <begin position="62"/>
        <end position="97"/>
    </location>
</feature>
<dbReference type="Proteomes" id="UP000729290">
    <property type="component" value="Unassembled WGS sequence"/>
</dbReference>
<evidence type="ECO:0000256" key="1">
    <source>
        <dbReference type="SAM" id="MobiDB-lite"/>
    </source>
</evidence>
<comment type="caution">
    <text evidence="2">The sequence shown here is derived from an EMBL/GenBank/DDBJ whole genome shotgun (WGS) entry which is preliminary data.</text>
</comment>
<proteinExistence type="predicted"/>
<dbReference type="RefSeq" id="WP_205132703.1">
    <property type="nucleotide sequence ID" value="NZ_JACSNT010000002.1"/>
</dbReference>
<keyword evidence="3" id="KW-1185">Reference proteome</keyword>
<gene>
    <name evidence="2" type="ORF">H9X83_06810</name>
</gene>
<feature type="compositionally biased region" description="Basic and acidic residues" evidence="1">
    <location>
        <begin position="62"/>
        <end position="92"/>
    </location>
</feature>
<organism evidence="2 3">
    <name type="scientific">Anaerotignum lactatifermentans</name>
    <dbReference type="NCBI Taxonomy" id="160404"/>
    <lineage>
        <taxon>Bacteria</taxon>
        <taxon>Bacillati</taxon>
        <taxon>Bacillota</taxon>
        <taxon>Clostridia</taxon>
        <taxon>Lachnospirales</taxon>
        <taxon>Anaerotignaceae</taxon>
        <taxon>Anaerotignum</taxon>
    </lineage>
</organism>
<protein>
    <submittedName>
        <fullName evidence="2">Uncharacterized protein</fullName>
    </submittedName>
</protein>
<name>A0ABS2G8T5_9FIRM</name>
<sequence>MDVDSYKIAEKDFEGKGVSVQSNPMELPEAEAKAVFDQLTKEVVTPKFNAFVEAFRELDLTSDEDKPISKDTQEALDKKVDKEFRTGSEDQYKVLSDNNFDDTAKKNVEDSARDRHTHENKNILDTLDADWKKNILYKDNTEIYEPKGKYNPATKDYVDQAVFNTGAADMTKAVYDPNGKRQDIFAYADQAARIYDESGNPYWFKVKNGGLWIEPLEGGE</sequence>
<dbReference type="EMBL" id="JACSNV010000008">
    <property type="protein sequence ID" value="MBM6877869.1"/>
    <property type="molecule type" value="Genomic_DNA"/>
</dbReference>
<accession>A0ABS2G8T5</accession>